<feature type="transmembrane region" description="Helical" evidence="1">
    <location>
        <begin position="222"/>
        <end position="240"/>
    </location>
</feature>
<feature type="transmembrane region" description="Helical" evidence="1">
    <location>
        <begin position="272"/>
        <end position="292"/>
    </location>
</feature>
<sequence length="673" mass="74524">MANDGGGLTHLALGPRRNPGIQVLRAVAVVAVIVFHLNKEWLPGGFLGVDIFFVISGFVITLSLLRDWSPGLGGMLFRFYSRRFLRIAPALFVFLAVAAVFVALFIPRGFFLGGDGPKTALAASVGLGNISLYLSDQGYFNERLAFNAFSHTWSLGVEEQFYLIFPLLLWVGIWAAARSAGWQSRLLAMAAIAIATVFSFIWSVWETTANPIGAFYLLTSRFWELGAGALLALAFALGLMRPPRGRWVSVLLVLGAAAVVWALLFADQASFPFPWAIPAVMGTAVMIAALQASPEELPQFGKTVFHNPIAITVGDWSYSLYLWHWAFIVFLRWTIGLELWWHYVLATVLTFLFGWMSYRFVEQPILRQKFHLSLSPRKMVAAAVATTVFVAGSLYLGDKGTKRFLSLSVTSQGQLFDPPASVGDPEDEYAEYAGWAEGRTVFVVGDSHAGHFGTLLTELRAVAGFDYRVVDDRQCRVVSLLTPRDGCTEYQDVVEEIIASSQPGDLVLFSSLRTPRISSLIDGQTQSQQAILDDFMVTQTAEVEEQVLVEAREPLMTLKEAGLVVTIPSPTPVFPSPVFRCADWFNQMNPQCQGGFSVSRQYIDTLAAPANQRISVLEQEGLVTRWDTFSTLCPGLECETLRDGHHMFYDGDHLSRWGNYLLMPSFIELLSTE</sequence>
<feature type="transmembrane region" description="Helical" evidence="1">
    <location>
        <begin position="44"/>
        <end position="65"/>
    </location>
</feature>
<dbReference type="GO" id="GO:0016020">
    <property type="term" value="C:membrane"/>
    <property type="evidence" value="ECO:0007669"/>
    <property type="project" value="TreeGrafter"/>
</dbReference>
<organism evidence="4 5">
    <name type="scientific">Pontimonas salivibrio</name>
    <dbReference type="NCBI Taxonomy" id="1159327"/>
    <lineage>
        <taxon>Bacteria</taxon>
        <taxon>Bacillati</taxon>
        <taxon>Actinomycetota</taxon>
        <taxon>Actinomycetes</taxon>
        <taxon>Micrococcales</taxon>
        <taxon>Microbacteriaceae</taxon>
        <taxon>Pontimonas</taxon>
    </lineage>
</organism>
<dbReference type="GO" id="GO:0009103">
    <property type="term" value="P:lipopolysaccharide biosynthetic process"/>
    <property type="evidence" value="ECO:0007669"/>
    <property type="project" value="TreeGrafter"/>
</dbReference>
<feature type="transmembrane region" description="Helical" evidence="1">
    <location>
        <begin position="379"/>
        <end position="397"/>
    </location>
</feature>
<dbReference type="InterPro" id="IPR002656">
    <property type="entry name" value="Acyl_transf_3_dom"/>
</dbReference>
<dbReference type="AlphaFoldDB" id="A0A2L2BN00"/>
<evidence type="ECO:0000259" key="2">
    <source>
        <dbReference type="Pfam" id="PF01757"/>
    </source>
</evidence>
<feature type="domain" description="Acyltransferase 3" evidence="2">
    <location>
        <begin position="19"/>
        <end position="358"/>
    </location>
</feature>
<dbReference type="GO" id="GO:0016747">
    <property type="term" value="F:acyltransferase activity, transferring groups other than amino-acyl groups"/>
    <property type="evidence" value="ECO:0007669"/>
    <property type="project" value="InterPro"/>
</dbReference>
<keyword evidence="1" id="KW-0812">Transmembrane</keyword>
<evidence type="ECO:0000256" key="1">
    <source>
        <dbReference type="SAM" id="Phobius"/>
    </source>
</evidence>
<dbReference type="InterPro" id="IPR050879">
    <property type="entry name" value="Acyltransferase_3"/>
</dbReference>
<evidence type="ECO:0000313" key="5">
    <source>
        <dbReference type="Proteomes" id="UP000243077"/>
    </source>
</evidence>
<feature type="transmembrane region" description="Helical" evidence="1">
    <location>
        <begin position="247"/>
        <end position="266"/>
    </location>
</feature>
<dbReference type="Pfam" id="PF19040">
    <property type="entry name" value="SGNH"/>
    <property type="match status" value="1"/>
</dbReference>
<dbReference type="EMBL" id="CP026923">
    <property type="protein sequence ID" value="AVG23045.1"/>
    <property type="molecule type" value="Genomic_DNA"/>
</dbReference>
<feature type="transmembrane region" description="Helical" evidence="1">
    <location>
        <begin position="313"/>
        <end position="333"/>
    </location>
</feature>
<proteinExistence type="predicted"/>
<keyword evidence="1" id="KW-0472">Membrane</keyword>
<dbReference type="KEGG" id="psai:C3B54_1135"/>
<evidence type="ECO:0000259" key="3">
    <source>
        <dbReference type="Pfam" id="PF19040"/>
    </source>
</evidence>
<keyword evidence="5" id="KW-1185">Reference proteome</keyword>
<reference evidence="4 5" key="1">
    <citation type="submission" date="2018-02" db="EMBL/GenBank/DDBJ databases">
        <title>Complete genome of the streamlined marine actinobacterium Pontimonas salivibrio CL-TW6 adapted to coastal planktonic lifestype.</title>
        <authorList>
            <person name="Cho B.C."/>
            <person name="Hardies S.C."/>
            <person name="Jang G.I."/>
            <person name="Hwang C.Y."/>
        </authorList>
    </citation>
    <scope>NUCLEOTIDE SEQUENCE [LARGE SCALE GENOMIC DNA]</scope>
    <source>
        <strain evidence="4 5">CL-TW6</strain>
    </source>
</reference>
<gene>
    <name evidence="4" type="ORF">C3B54_1135</name>
</gene>
<dbReference type="PANTHER" id="PTHR23028:SF53">
    <property type="entry name" value="ACYL_TRANSF_3 DOMAIN-CONTAINING PROTEIN"/>
    <property type="match status" value="1"/>
</dbReference>
<keyword evidence="1" id="KW-1133">Transmembrane helix</keyword>
<dbReference type="Pfam" id="PF01757">
    <property type="entry name" value="Acyl_transf_3"/>
    <property type="match status" value="1"/>
</dbReference>
<name>A0A2L2BN00_9MICO</name>
<feature type="transmembrane region" description="Helical" evidence="1">
    <location>
        <begin position="184"/>
        <end position="202"/>
    </location>
</feature>
<keyword evidence="4" id="KW-0808">Transferase</keyword>
<accession>A0A2L2BN00</accession>
<feature type="transmembrane region" description="Helical" evidence="1">
    <location>
        <begin position="85"/>
        <end position="107"/>
    </location>
</feature>
<protein>
    <submittedName>
        <fullName evidence="4">Peptidoglycan acetyltransferase/SGNH-hydrolase</fullName>
    </submittedName>
</protein>
<keyword evidence="4" id="KW-0378">Hydrolase</keyword>
<feature type="transmembrane region" description="Helical" evidence="1">
    <location>
        <begin position="339"/>
        <end position="358"/>
    </location>
</feature>
<dbReference type="InterPro" id="IPR043968">
    <property type="entry name" value="SGNH"/>
</dbReference>
<feature type="transmembrane region" description="Helical" evidence="1">
    <location>
        <begin position="20"/>
        <end position="37"/>
    </location>
</feature>
<dbReference type="PANTHER" id="PTHR23028">
    <property type="entry name" value="ACETYLTRANSFERASE"/>
    <property type="match status" value="1"/>
</dbReference>
<dbReference type="Proteomes" id="UP000243077">
    <property type="component" value="Chromosome"/>
</dbReference>
<dbReference type="GO" id="GO:0016787">
    <property type="term" value="F:hydrolase activity"/>
    <property type="evidence" value="ECO:0007669"/>
    <property type="project" value="UniProtKB-KW"/>
</dbReference>
<evidence type="ECO:0000313" key="4">
    <source>
        <dbReference type="EMBL" id="AVG23045.1"/>
    </source>
</evidence>
<feature type="domain" description="SGNH" evidence="3">
    <location>
        <begin position="438"/>
        <end position="667"/>
    </location>
</feature>
<feature type="transmembrane region" description="Helical" evidence="1">
    <location>
        <begin position="160"/>
        <end position="177"/>
    </location>
</feature>